<feature type="region of interest" description="Disordered" evidence="1">
    <location>
        <begin position="395"/>
        <end position="424"/>
    </location>
</feature>
<feature type="region of interest" description="Disordered" evidence="1">
    <location>
        <begin position="702"/>
        <end position="755"/>
    </location>
</feature>
<organism evidence="2 3">
    <name type="scientific">Panagrellus redivivus</name>
    <name type="common">Microworm</name>
    <dbReference type="NCBI Taxonomy" id="6233"/>
    <lineage>
        <taxon>Eukaryota</taxon>
        <taxon>Metazoa</taxon>
        <taxon>Ecdysozoa</taxon>
        <taxon>Nematoda</taxon>
        <taxon>Chromadorea</taxon>
        <taxon>Rhabditida</taxon>
        <taxon>Tylenchina</taxon>
        <taxon>Panagrolaimomorpha</taxon>
        <taxon>Panagrolaimoidea</taxon>
        <taxon>Panagrolaimidae</taxon>
        <taxon>Panagrellus</taxon>
    </lineage>
</organism>
<dbReference type="Proteomes" id="UP000492821">
    <property type="component" value="Unassembled WGS sequence"/>
</dbReference>
<reference evidence="3" key="2">
    <citation type="submission" date="2020-10" db="UniProtKB">
        <authorList>
            <consortium name="WormBaseParasite"/>
        </authorList>
    </citation>
    <scope>IDENTIFICATION</scope>
</reference>
<feature type="compositionally biased region" description="Polar residues" evidence="1">
    <location>
        <begin position="227"/>
        <end position="245"/>
    </location>
</feature>
<feature type="region of interest" description="Disordered" evidence="1">
    <location>
        <begin position="532"/>
        <end position="642"/>
    </location>
</feature>
<protein>
    <submittedName>
        <fullName evidence="3">BAT2_N domain-containing protein</fullName>
    </submittedName>
</protein>
<dbReference type="AlphaFoldDB" id="A0A7E4W0D5"/>
<accession>A0A7E4W0D5</accession>
<feature type="compositionally biased region" description="Polar residues" evidence="1">
    <location>
        <begin position="410"/>
        <end position="423"/>
    </location>
</feature>
<feature type="compositionally biased region" description="Polar residues" evidence="1">
    <location>
        <begin position="1"/>
        <end position="21"/>
    </location>
</feature>
<proteinExistence type="predicted"/>
<feature type="compositionally biased region" description="Low complexity" evidence="1">
    <location>
        <begin position="191"/>
        <end position="209"/>
    </location>
</feature>
<reference evidence="2" key="1">
    <citation type="journal article" date="2013" name="Genetics">
        <title>The draft genome and transcriptome of Panagrellus redivivus are shaped by the harsh demands of a free-living lifestyle.</title>
        <authorList>
            <person name="Srinivasan J."/>
            <person name="Dillman A.R."/>
            <person name="Macchietto M.G."/>
            <person name="Heikkinen L."/>
            <person name="Lakso M."/>
            <person name="Fracchia K.M."/>
            <person name="Antoshechkin I."/>
            <person name="Mortazavi A."/>
            <person name="Wong G."/>
            <person name="Sternberg P.W."/>
        </authorList>
    </citation>
    <scope>NUCLEOTIDE SEQUENCE [LARGE SCALE GENOMIC DNA]</scope>
    <source>
        <strain evidence="2">MT8872</strain>
    </source>
</reference>
<sequence length="769" mass="82998">MVSPTTTASGGKTSKRSSSPKTIIRTYTRDEMISIGAMPQSNFRPSFLSTEFNDEKGLFAPVKWFDSKFALDASKATGNGRKKPLPQEQELGLSPQRRQFAAGCTVGSKEGRLRNGKTVKDSDSVASTQKDKDGNKWRTAPERNARNNRNSVTEEVPEWMESKISVNDIMELKGFENKRNRRGANGPPETPKSTTVTPAPASSTASATPGSNLTAPDEDALLKELQRSSSHQNNENSKPAGTTGSRFIGFFRAKEAQLRAASTSTPETGSASSGPAPLREVSEPSKIGGLSALFGAADSEKWPEMPVNVGILASDIEKSVSTTDSTESDRNDFLLPELTNSIRNPPTVVCGKKGDVNGISTLDRWMSPNIHSLPSDVANVPHVPDNVLTELPLNRDTFIPTDPKPVLDDSGSSPENSATNSSIDPWALFPPAPPMNGPKLVNDNFNMSSIEELMRTSLSPLAGNDDSEPELKPFLPDPVDEGLPQNFRPEFNRVPDGFCMPNHMLPFPPGGPPMHPMMMRMPFPQWPGMMPPPGMPFPPNQFARAPAPQVSPPQREPHAFPGGNLPTSVILKKSAHSNNEKHRNSPAGSNHHSRRGSSSLPSDGESINGPAAHSSAPGNSGNDWPHPPPRDSNGGPPPQYNDVMLQTMAYAQMMSGMPIPPNMFPGFPPMRGPPHMMPNGPPPMDSGFSPMPFFPPMPQMPMHPHQQRISPSLLVDGPPGGFPHFPPQPPSPPTDRDHASIPESILRSLPTTARPRTLADLEASILSKN</sequence>
<evidence type="ECO:0000256" key="1">
    <source>
        <dbReference type="SAM" id="MobiDB-lite"/>
    </source>
</evidence>
<feature type="region of interest" description="Disordered" evidence="1">
    <location>
        <begin position="75"/>
        <end position="283"/>
    </location>
</feature>
<name>A0A7E4W0D5_PANRE</name>
<feature type="compositionally biased region" description="Basic and acidic residues" evidence="1">
    <location>
        <begin position="109"/>
        <end position="145"/>
    </location>
</feature>
<dbReference type="WBParaSite" id="Pan_g588.t1">
    <property type="protein sequence ID" value="Pan_g588.t1"/>
    <property type="gene ID" value="Pan_g588"/>
</dbReference>
<feature type="compositionally biased region" description="Pro residues" evidence="1">
    <location>
        <begin position="720"/>
        <end position="733"/>
    </location>
</feature>
<evidence type="ECO:0000313" key="3">
    <source>
        <dbReference type="WBParaSite" id="Pan_g588.t1"/>
    </source>
</evidence>
<evidence type="ECO:0000313" key="2">
    <source>
        <dbReference type="Proteomes" id="UP000492821"/>
    </source>
</evidence>
<feature type="compositionally biased region" description="Polar residues" evidence="1">
    <location>
        <begin position="260"/>
        <end position="273"/>
    </location>
</feature>
<keyword evidence="2" id="KW-1185">Reference proteome</keyword>
<feature type="region of interest" description="Disordered" evidence="1">
    <location>
        <begin position="1"/>
        <end position="22"/>
    </location>
</feature>